<keyword evidence="2" id="KW-1133">Transmembrane helix</keyword>
<evidence type="ECO:0000256" key="1">
    <source>
        <dbReference type="SAM" id="Coils"/>
    </source>
</evidence>
<name>A0ABN0RD94_9LIST</name>
<dbReference type="PANTHER" id="PTHR40027">
    <property type="entry name" value="CELL DIVISION PROTEIN DIVIC"/>
    <property type="match status" value="1"/>
</dbReference>
<dbReference type="GO" id="GO:0051301">
    <property type="term" value="P:cell division"/>
    <property type="evidence" value="ECO:0007669"/>
    <property type="project" value="UniProtKB-KW"/>
</dbReference>
<keyword evidence="3" id="KW-0132">Cell division</keyword>
<keyword evidence="3" id="KW-0131">Cell cycle</keyword>
<accession>A0ABN0RD94</accession>
<keyword evidence="1" id="KW-0175">Coiled coil</keyword>
<feature type="transmembrane region" description="Helical" evidence="2">
    <location>
        <begin position="36"/>
        <end position="54"/>
    </location>
</feature>
<feature type="coiled-coil region" evidence="1">
    <location>
        <begin position="61"/>
        <end position="95"/>
    </location>
</feature>
<keyword evidence="2" id="KW-0472">Membrane</keyword>
<sequence>MKNEKTVTRMQNRYIKDRENLHKVRSRHRVALARRLAVLLAVLVIAFAAVFITYTKQALLLKNKQAEKVKVEQKLADAKTEERQLKAQISKLHDDEYIAKLARSEYYLSKEGEIIFNTPTDLEKKKVNI</sequence>
<dbReference type="Proteomes" id="UP000019249">
    <property type="component" value="Unassembled WGS sequence"/>
</dbReference>
<keyword evidence="4" id="KW-1185">Reference proteome</keyword>
<reference evidence="3 4" key="1">
    <citation type="journal article" date="2014" name="Int. J. Syst. Evol. Microbiol.">
        <title>Listeria floridensis sp. nov., Listeria aquatica sp. nov., Listeria cornellensis sp. nov., Listeria riparia sp. nov. and Listeria grandensis sp. nov., from agricultural and natural environments.</title>
        <authorList>
            <person name="den Bakker H.C."/>
            <person name="Warchocki S."/>
            <person name="Wright E.M."/>
            <person name="Allred A.F."/>
            <person name="Ahlstrom C."/>
            <person name="Manuel C.S."/>
            <person name="Stasiewicz M.J."/>
            <person name="Burrell A."/>
            <person name="Roof S."/>
            <person name="Strawn L."/>
            <person name="Fortes E.D."/>
            <person name="Nightingale K.K."/>
            <person name="Kephart D."/>
            <person name="Wiedmann M."/>
        </authorList>
    </citation>
    <scope>NUCLEOTIDE SEQUENCE [LARGE SCALE GENOMIC DNA]</scope>
    <source>
        <strain evidence="3 4">FSL S10-1187</strain>
    </source>
</reference>
<evidence type="ECO:0000313" key="4">
    <source>
        <dbReference type="Proteomes" id="UP000019249"/>
    </source>
</evidence>
<comment type="caution">
    <text evidence="3">The sequence shown here is derived from an EMBL/GenBank/DDBJ whole genome shotgun (WGS) entry which is preliminary data.</text>
</comment>
<evidence type="ECO:0000313" key="3">
    <source>
        <dbReference type="EMBL" id="EUJ28803.1"/>
    </source>
</evidence>
<dbReference type="EMBL" id="AODF01000027">
    <property type="protein sequence ID" value="EUJ28803.1"/>
    <property type="molecule type" value="Genomic_DNA"/>
</dbReference>
<dbReference type="InterPro" id="IPR039076">
    <property type="entry name" value="DivIC"/>
</dbReference>
<dbReference type="PANTHER" id="PTHR40027:SF1">
    <property type="entry name" value="CELL DIVISION PROTEIN DIVIC"/>
    <property type="match status" value="1"/>
</dbReference>
<dbReference type="InterPro" id="IPR007060">
    <property type="entry name" value="FtsL/DivIC"/>
</dbReference>
<evidence type="ECO:0000256" key="2">
    <source>
        <dbReference type="SAM" id="Phobius"/>
    </source>
</evidence>
<protein>
    <submittedName>
        <fullName evidence="3">Cell division protein</fullName>
    </submittedName>
</protein>
<keyword evidence="2" id="KW-0812">Transmembrane</keyword>
<gene>
    <name evidence="3" type="ORF">MFLO_11659</name>
</gene>
<organism evidence="3 4">
    <name type="scientific">Listeria floridensis FSL S10-1187</name>
    <dbReference type="NCBI Taxonomy" id="1265817"/>
    <lineage>
        <taxon>Bacteria</taxon>
        <taxon>Bacillati</taxon>
        <taxon>Bacillota</taxon>
        <taxon>Bacilli</taxon>
        <taxon>Bacillales</taxon>
        <taxon>Listeriaceae</taxon>
        <taxon>Listeria</taxon>
    </lineage>
</organism>
<dbReference type="Pfam" id="PF04977">
    <property type="entry name" value="DivIC"/>
    <property type="match status" value="1"/>
</dbReference>
<proteinExistence type="predicted"/>
<dbReference type="RefSeq" id="WP_036097867.1">
    <property type="nucleotide sequence ID" value="NZ_AODF01000027.1"/>
</dbReference>